<evidence type="ECO:0000256" key="1">
    <source>
        <dbReference type="SAM" id="Phobius"/>
    </source>
</evidence>
<name>A0A9P9AA20_9PEZI</name>
<keyword evidence="3" id="KW-1185">Reference proteome</keyword>
<reference evidence="2" key="1">
    <citation type="journal article" date="2021" name="Nat. Commun.">
        <title>Genetic determinants of endophytism in the Arabidopsis root mycobiome.</title>
        <authorList>
            <person name="Mesny F."/>
            <person name="Miyauchi S."/>
            <person name="Thiergart T."/>
            <person name="Pickel B."/>
            <person name="Atanasova L."/>
            <person name="Karlsson M."/>
            <person name="Huettel B."/>
            <person name="Barry K.W."/>
            <person name="Haridas S."/>
            <person name="Chen C."/>
            <person name="Bauer D."/>
            <person name="Andreopoulos W."/>
            <person name="Pangilinan J."/>
            <person name="LaButti K."/>
            <person name="Riley R."/>
            <person name="Lipzen A."/>
            <person name="Clum A."/>
            <person name="Drula E."/>
            <person name="Henrissat B."/>
            <person name="Kohler A."/>
            <person name="Grigoriev I.V."/>
            <person name="Martin F.M."/>
            <person name="Hacquard S."/>
        </authorList>
    </citation>
    <scope>NUCLEOTIDE SEQUENCE</scope>
    <source>
        <strain evidence="2">MPI-SDFR-AT-0117</strain>
    </source>
</reference>
<dbReference type="EMBL" id="JAGSXJ010000007">
    <property type="protein sequence ID" value="KAH6689793.1"/>
    <property type="molecule type" value="Genomic_DNA"/>
</dbReference>
<dbReference type="OrthoDB" id="5242705at2759"/>
<gene>
    <name evidence="2" type="ORF">F5X68DRAFT_230400</name>
</gene>
<keyword evidence="1" id="KW-0812">Transmembrane</keyword>
<evidence type="ECO:0000313" key="3">
    <source>
        <dbReference type="Proteomes" id="UP000770015"/>
    </source>
</evidence>
<dbReference type="AlphaFoldDB" id="A0A9P9AA20"/>
<evidence type="ECO:0000313" key="2">
    <source>
        <dbReference type="EMBL" id="KAH6689793.1"/>
    </source>
</evidence>
<sequence>MGFDHEQATQNNTQHLRPFIITENSPLVARECAIVPCTQYQRFKLRSEDDSAVLIPEMHIIKEWDTYGIYNNPETDHLSVLINFTAADVNSSIPFPQDITSWGPIVGEEWYQSIRDWLRWYLTAVTFSTSSIISGESMFETVMGPTDITRHFSSNEPLMAMFNNSQTKSWRDHYCKVGNKTRPDVECAMHKVAAGITNAMRAQSWQDLPRNRMVAQGIAYKPRQIVYAQWQYISAPIAVWVLGVILFVGVVIKTRRANIKAWRTSPLATLLLRLDQDSREHLKDWQHLGDAELRDLAEQVRLRLRVDEGGPPRFVKKEERSQ</sequence>
<dbReference type="PANTHER" id="PTHR35394:SF5">
    <property type="entry name" value="DUF3176 DOMAIN-CONTAINING PROTEIN"/>
    <property type="match status" value="1"/>
</dbReference>
<comment type="caution">
    <text evidence="2">The sequence shown here is derived from an EMBL/GenBank/DDBJ whole genome shotgun (WGS) entry which is preliminary data.</text>
</comment>
<accession>A0A9P9AA20</accession>
<keyword evidence="1" id="KW-0472">Membrane</keyword>
<protein>
    <submittedName>
        <fullName evidence="2">Uncharacterized protein</fullName>
    </submittedName>
</protein>
<keyword evidence="1" id="KW-1133">Transmembrane helix</keyword>
<organism evidence="2 3">
    <name type="scientific">Plectosphaerella plurivora</name>
    <dbReference type="NCBI Taxonomy" id="936078"/>
    <lineage>
        <taxon>Eukaryota</taxon>
        <taxon>Fungi</taxon>
        <taxon>Dikarya</taxon>
        <taxon>Ascomycota</taxon>
        <taxon>Pezizomycotina</taxon>
        <taxon>Sordariomycetes</taxon>
        <taxon>Hypocreomycetidae</taxon>
        <taxon>Glomerellales</taxon>
        <taxon>Plectosphaerellaceae</taxon>
        <taxon>Plectosphaerella</taxon>
    </lineage>
</organism>
<dbReference type="Proteomes" id="UP000770015">
    <property type="component" value="Unassembled WGS sequence"/>
</dbReference>
<proteinExistence type="predicted"/>
<dbReference type="PANTHER" id="PTHR35394">
    <property type="entry name" value="DUF3176 DOMAIN-CONTAINING PROTEIN"/>
    <property type="match status" value="1"/>
</dbReference>
<feature type="transmembrane region" description="Helical" evidence="1">
    <location>
        <begin position="230"/>
        <end position="252"/>
    </location>
</feature>